<proteinExistence type="predicted"/>
<dbReference type="PANTHER" id="PTHR12587:SF15">
    <property type="entry name" value="LIPRIN-ALPHA-1"/>
    <property type="match status" value="1"/>
</dbReference>
<keyword evidence="1" id="KW-0677">Repeat</keyword>
<evidence type="ECO:0000313" key="4">
    <source>
        <dbReference type="EMBL" id="CAI9159265.1"/>
    </source>
</evidence>
<name>A0ABN8YCK8_RANTA</name>
<evidence type="ECO:0000256" key="2">
    <source>
        <dbReference type="SAM" id="Coils"/>
    </source>
</evidence>
<dbReference type="EMBL" id="OX459955">
    <property type="protein sequence ID" value="CAI9159265.1"/>
    <property type="molecule type" value="Genomic_DNA"/>
</dbReference>
<keyword evidence="5" id="KW-1185">Reference proteome</keyword>
<dbReference type="InterPro" id="IPR029515">
    <property type="entry name" value="Liprin"/>
</dbReference>
<feature type="domain" description="Liprin-alpha CC2" evidence="3">
    <location>
        <begin position="78"/>
        <end position="139"/>
    </location>
</feature>
<reference evidence="4" key="1">
    <citation type="submission" date="2023-04" db="EMBL/GenBank/DDBJ databases">
        <authorList>
            <consortium name="ELIXIR-Norway"/>
        </authorList>
    </citation>
    <scope>NUCLEOTIDE SEQUENCE [LARGE SCALE GENOMIC DNA]</scope>
</reference>
<evidence type="ECO:0000259" key="3">
    <source>
        <dbReference type="Pfam" id="PF25526"/>
    </source>
</evidence>
<protein>
    <recommendedName>
        <fullName evidence="3">Liprin-alpha CC2 domain-containing protein</fullName>
    </recommendedName>
</protein>
<dbReference type="Pfam" id="PF25526">
    <property type="entry name" value="LIP-1"/>
    <property type="match status" value="1"/>
</dbReference>
<dbReference type="PANTHER" id="PTHR12587">
    <property type="entry name" value="LAR INTERACTING PROTEIN LIP -RELATED PROTEIN"/>
    <property type="match status" value="1"/>
</dbReference>
<accession>A0ABN8YCK8</accession>
<evidence type="ECO:0000256" key="1">
    <source>
        <dbReference type="ARBA" id="ARBA00022737"/>
    </source>
</evidence>
<feature type="coiled-coil region" evidence="2">
    <location>
        <begin position="94"/>
        <end position="135"/>
    </location>
</feature>
<organism evidence="4 5">
    <name type="scientific">Rangifer tarandus platyrhynchus</name>
    <name type="common">Svalbard reindeer</name>
    <dbReference type="NCBI Taxonomy" id="3082113"/>
    <lineage>
        <taxon>Eukaryota</taxon>
        <taxon>Metazoa</taxon>
        <taxon>Chordata</taxon>
        <taxon>Craniata</taxon>
        <taxon>Vertebrata</taxon>
        <taxon>Euteleostomi</taxon>
        <taxon>Mammalia</taxon>
        <taxon>Eutheria</taxon>
        <taxon>Laurasiatheria</taxon>
        <taxon>Artiodactyla</taxon>
        <taxon>Ruminantia</taxon>
        <taxon>Pecora</taxon>
        <taxon>Cervidae</taxon>
        <taxon>Odocoileinae</taxon>
        <taxon>Rangifer</taxon>
    </lineage>
</organism>
<dbReference type="InterPro" id="IPR057892">
    <property type="entry name" value="LIP-1_CC2"/>
</dbReference>
<keyword evidence="2" id="KW-0175">Coiled coil</keyword>
<sequence length="158" mass="17487">MACAVTRRPRERLNPPVVGGRGASASELLLERLELLVSRYVPSLRMTAGKQQARSPAGVASGVQVLRALKSLHEEDLTKVIDLQEVIDKQSWEQSQMKERLAALSAHVTELEEDLDTARKDLLKSEELNRTLQRDVCEVSDSGLVCCPEVECGPLVLR</sequence>
<dbReference type="Proteomes" id="UP001176941">
    <property type="component" value="Chromosome 19"/>
</dbReference>
<evidence type="ECO:0000313" key="5">
    <source>
        <dbReference type="Proteomes" id="UP001176941"/>
    </source>
</evidence>
<gene>
    <name evidence="4" type="ORF">MRATA1EN1_LOCUS8227</name>
</gene>